<sequence length="367" mass="42826">MKYLYLDDQEEQKTVDIVDLLSDEIEDLQVEHVKPKSFGAELERLKGETYDGLLLDLRLDEKSEAEYRAFSLAQELRTRATENEIRDVPIVVCSTYPKLKFSYSNDATSHDLFDKKYLKDEELVDKSETVALELYSLAVGYIKIDQIKQNLKGVGVQLRKFFCLPDTDIDQLDTRLIKFFGERQDPLPVHEYARFIMREMLEKAGPLVDEKLLAARLGVDTDCEDFTKLINRDLEKFRFTGPFSEGWKRWWWHLVEQWWNNLPNSPGSLAFLNAADRVGVLNEELRLNLKVAKSIDKEYSTRFWSVCKFYQQPLDPFDGLLTEMSREPFAWQDSEYISIKAALDPNSKASNIFPHPIERERLKEING</sequence>
<dbReference type="EMBL" id="FZOQ01000017">
    <property type="protein sequence ID" value="SNS92018.1"/>
    <property type="molecule type" value="Genomic_DNA"/>
</dbReference>
<dbReference type="AlphaFoldDB" id="A0A239IFI2"/>
<dbReference type="Proteomes" id="UP000198432">
    <property type="component" value="Unassembled WGS sequence"/>
</dbReference>
<evidence type="ECO:0000313" key="2">
    <source>
        <dbReference type="Proteomes" id="UP000198432"/>
    </source>
</evidence>
<reference evidence="2" key="1">
    <citation type="submission" date="2017-06" db="EMBL/GenBank/DDBJ databases">
        <authorList>
            <person name="Varghese N."/>
            <person name="Submissions S."/>
        </authorList>
    </citation>
    <scope>NUCLEOTIDE SEQUENCE [LARGE SCALE GENOMIC DNA]</scope>
    <source>
        <strain evidence="2">NKM1</strain>
    </source>
</reference>
<evidence type="ECO:0000313" key="1">
    <source>
        <dbReference type="EMBL" id="SNS92018.1"/>
    </source>
</evidence>
<keyword evidence="2" id="KW-1185">Reference proteome</keyword>
<dbReference type="RefSeq" id="WP_089320469.1">
    <property type="nucleotide sequence ID" value="NZ_FZOQ01000017.1"/>
</dbReference>
<organism evidence="1 2">
    <name type="scientific">Pontibacter ummariensis</name>
    <dbReference type="NCBI Taxonomy" id="1610492"/>
    <lineage>
        <taxon>Bacteria</taxon>
        <taxon>Pseudomonadati</taxon>
        <taxon>Bacteroidota</taxon>
        <taxon>Cytophagia</taxon>
        <taxon>Cytophagales</taxon>
        <taxon>Hymenobacteraceae</taxon>
        <taxon>Pontibacter</taxon>
    </lineage>
</organism>
<name>A0A239IFI2_9BACT</name>
<gene>
    <name evidence="1" type="ORF">SAMN06296052_11717</name>
</gene>
<dbReference type="OrthoDB" id="6402183at2"/>
<accession>A0A239IFI2</accession>
<protein>
    <submittedName>
        <fullName evidence="1">Uncharacterized protein</fullName>
    </submittedName>
</protein>
<proteinExistence type="predicted"/>